<gene>
    <name evidence="1" type="ORF">TanjilG_21373</name>
</gene>
<reference evidence="1 2" key="1">
    <citation type="journal article" date="2017" name="Plant Biotechnol. J.">
        <title>A comprehensive draft genome sequence for lupin (Lupinus angustifolius), an emerging health food: insights into plant-microbe interactions and legume evolution.</title>
        <authorList>
            <person name="Hane J.K."/>
            <person name="Ming Y."/>
            <person name="Kamphuis L.G."/>
            <person name="Nelson M.N."/>
            <person name="Garg G."/>
            <person name="Atkins C.A."/>
            <person name="Bayer P.E."/>
            <person name="Bravo A."/>
            <person name="Bringans S."/>
            <person name="Cannon S."/>
            <person name="Edwards D."/>
            <person name="Foley R."/>
            <person name="Gao L.L."/>
            <person name="Harrison M.J."/>
            <person name="Huang W."/>
            <person name="Hurgobin B."/>
            <person name="Li S."/>
            <person name="Liu C.W."/>
            <person name="McGrath A."/>
            <person name="Morahan G."/>
            <person name="Murray J."/>
            <person name="Weller J."/>
            <person name="Jian J."/>
            <person name="Singh K.B."/>
        </authorList>
    </citation>
    <scope>NUCLEOTIDE SEQUENCE [LARGE SCALE GENOMIC DNA]</scope>
    <source>
        <strain evidence="2">cv. Tanjil</strain>
        <tissue evidence="1">Whole plant</tissue>
    </source>
</reference>
<evidence type="ECO:0000313" key="1">
    <source>
        <dbReference type="EMBL" id="OIW14233.1"/>
    </source>
</evidence>
<protein>
    <submittedName>
        <fullName evidence="1">Uncharacterized protein</fullName>
    </submittedName>
</protein>
<keyword evidence="2" id="KW-1185">Reference proteome</keyword>
<name>A0A4P1RMN7_LUPAN</name>
<sequence>MHQMHIRQPRLEWSHQMHMCQSQSLHQMRMHMRQPRSEWLHQMHMCKSRSLHQTRMGNEHQLSLSRSGQGMALVGSVSVRTGLGALVGSASFRTGLGAPIDVSVRQGHGASSQPWQYLLKSDSSSQ</sequence>
<dbReference type="Proteomes" id="UP000188354">
    <property type="component" value="Chromosome LG04"/>
</dbReference>
<dbReference type="Gramene" id="OIW14233">
    <property type="protein sequence ID" value="OIW14233"/>
    <property type="gene ID" value="TanjilG_21373"/>
</dbReference>
<organism evidence="1 2">
    <name type="scientific">Lupinus angustifolius</name>
    <name type="common">Narrow-leaved blue lupine</name>
    <dbReference type="NCBI Taxonomy" id="3871"/>
    <lineage>
        <taxon>Eukaryota</taxon>
        <taxon>Viridiplantae</taxon>
        <taxon>Streptophyta</taxon>
        <taxon>Embryophyta</taxon>
        <taxon>Tracheophyta</taxon>
        <taxon>Spermatophyta</taxon>
        <taxon>Magnoliopsida</taxon>
        <taxon>eudicotyledons</taxon>
        <taxon>Gunneridae</taxon>
        <taxon>Pentapetalae</taxon>
        <taxon>rosids</taxon>
        <taxon>fabids</taxon>
        <taxon>Fabales</taxon>
        <taxon>Fabaceae</taxon>
        <taxon>Papilionoideae</taxon>
        <taxon>50 kb inversion clade</taxon>
        <taxon>genistoids sensu lato</taxon>
        <taxon>core genistoids</taxon>
        <taxon>Genisteae</taxon>
        <taxon>Lupinus</taxon>
    </lineage>
</organism>
<evidence type="ECO:0000313" key="2">
    <source>
        <dbReference type="Proteomes" id="UP000188354"/>
    </source>
</evidence>
<dbReference type="EMBL" id="CM007364">
    <property type="protein sequence ID" value="OIW14233.1"/>
    <property type="molecule type" value="Genomic_DNA"/>
</dbReference>
<proteinExistence type="predicted"/>
<dbReference type="AlphaFoldDB" id="A0A4P1RMN7"/>
<accession>A0A4P1RMN7</accession>